<feature type="region of interest" description="Disordered" evidence="1">
    <location>
        <begin position="71"/>
        <end position="95"/>
    </location>
</feature>
<evidence type="ECO:0000256" key="1">
    <source>
        <dbReference type="SAM" id="MobiDB-lite"/>
    </source>
</evidence>
<proteinExistence type="predicted"/>
<dbReference type="AlphaFoldDB" id="A0A8J5CX88"/>
<reference evidence="2" key="1">
    <citation type="submission" date="2020-07" db="EMBL/GenBank/DDBJ databases">
        <title>The High-quality genome of the commercially important snow crab, Chionoecetes opilio.</title>
        <authorList>
            <person name="Jeong J.-H."/>
            <person name="Ryu S."/>
        </authorList>
    </citation>
    <scope>NUCLEOTIDE SEQUENCE</scope>
    <source>
        <strain evidence="2">MADBK_172401_WGS</strain>
        <tissue evidence="2">Digestive gland</tissue>
    </source>
</reference>
<keyword evidence="3" id="KW-1185">Reference proteome</keyword>
<gene>
    <name evidence="2" type="ORF">GWK47_041341</name>
</gene>
<comment type="caution">
    <text evidence="2">The sequence shown here is derived from an EMBL/GenBank/DDBJ whole genome shotgun (WGS) entry which is preliminary data.</text>
</comment>
<protein>
    <submittedName>
        <fullName evidence="2">Uncharacterized protein</fullName>
    </submittedName>
</protein>
<dbReference type="Proteomes" id="UP000770661">
    <property type="component" value="Unassembled WGS sequence"/>
</dbReference>
<name>A0A8J5CX88_CHIOP</name>
<organism evidence="2 3">
    <name type="scientific">Chionoecetes opilio</name>
    <name type="common">Atlantic snow crab</name>
    <name type="synonym">Cancer opilio</name>
    <dbReference type="NCBI Taxonomy" id="41210"/>
    <lineage>
        <taxon>Eukaryota</taxon>
        <taxon>Metazoa</taxon>
        <taxon>Ecdysozoa</taxon>
        <taxon>Arthropoda</taxon>
        <taxon>Crustacea</taxon>
        <taxon>Multicrustacea</taxon>
        <taxon>Malacostraca</taxon>
        <taxon>Eumalacostraca</taxon>
        <taxon>Eucarida</taxon>
        <taxon>Decapoda</taxon>
        <taxon>Pleocyemata</taxon>
        <taxon>Brachyura</taxon>
        <taxon>Eubrachyura</taxon>
        <taxon>Majoidea</taxon>
        <taxon>Majidae</taxon>
        <taxon>Chionoecetes</taxon>
    </lineage>
</organism>
<sequence>MEDTSGKIPRHHTKLNFLSHQLSGADQLWQPGQVPAGIHLFTVRGADQRSGPSQHRKSREQVTEACAAGQDGVHPGLGQHRRPCPVPSVEEARMDTSRPTVEAFDLRSPRSEVVLVELSGLEWLRLRWRVFWLRRRERWCCVLLLWWRVVVW</sequence>
<dbReference type="EMBL" id="JACEEZ010007382">
    <property type="protein sequence ID" value="KAG0724096.1"/>
    <property type="molecule type" value="Genomic_DNA"/>
</dbReference>
<evidence type="ECO:0000313" key="3">
    <source>
        <dbReference type="Proteomes" id="UP000770661"/>
    </source>
</evidence>
<accession>A0A8J5CX88</accession>
<evidence type="ECO:0000313" key="2">
    <source>
        <dbReference type="EMBL" id="KAG0724096.1"/>
    </source>
</evidence>